<evidence type="ECO:0000313" key="11">
    <source>
        <dbReference type="EMBL" id="KOF62476.1"/>
    </source>
</evidence>
<dbReference type="PANTHER" id="PTHR13018">
    <property type="entry name" value="PROBABLE MEMBRANE PROTEIN DUF221-RELATED"/>
    <property type="match status" value="1"/>
</dbReference>
<dbReference type="GO" id="GO:0005227">
    <property type="term" value="F:calcium-activated cation channel activity"/>
    <property type="evidence" value="ECO:0007669"/>
    <property type="project" value="InterPro"/>
</dbReference>
<feature type="transmembrane region" description="Helical" evidence="7">
    <location>
        <begin position="132"/>
        <end position="154"/>
    </location>
</feature>
<feature type="transmembrane region" description="Helical" evidence="7">
    <location>
        <begin position="392"/>
        <end position="412"/>
    </location>
</feature>
<sequence>MLTEFFNGNISNCNNTSSVAVSSIAYNFAFNSVIWIVCLIIFSFIPKLIKNYRQNEASCISPSSNTLTDLSSVNELHLSGESTTAETSFPEHLRQTDQFTSWLRVFWRLTDKDIAQKCGPDAIAYLRFQRYLIGYLFFILFLTVVIILPVNYTGGQFASNDLSSTTTINVHSNLLWLHVTISLLYLLATIFLLLRLSQHLWTSNKSNTLLISNIPRVENSKNLIELHLNRAYPNITVEKIVNVYDTRKILELDQKLQKIRHFKEHYQNVLNVETYQESDIKENVDCTSFRNNHINNLEETEEAILSERAMESEKLKEKSLGIVFVKLASVEEAKYIYSSFYLFCKCKRPVIPSEFSDVLRVKKWRIRYAPPKEDIIWQNMPTSHFSKFIRKVIVVVILFFVCIVVTSPTLVTSFFEKINKTKSSLLDIIQSFLLKFMVNLLPMIVTAAVAFLRSWTKSSKQKKTIIALFITLLFAVLILPSLGLTAYDFLSKSVNIQSKMHCMFTMVNNVLFVNYVIVSAFTGTGLELLRISELLKLLWRYLTIRSIAKRSTLREYDTIEFDFGEQYAWILCLFSVVITYSILFPIISIFGCLYIILKYCVDRYNLYFIYRKSYVHKTVHLSATNLMALTSTLPQFCILEFTLLVTSDNHLPPHVFYYSLAVLVLSLTVSISIIAWFYFKQQQVIMFVNRLTNGCCCVSEPKLSSTQCNYGSISNS</sequence>
<evidence type="ECO:0000256" key="5">
    <source>
        <dbReference type="ARBA" id="ARBA00022989"/>
    </source>
</evidence>
<proteinExistence type="inferred from homology"/>
<feature type="domain" description="CSC1/OSCA1-like cytosolic" evidence="10">
    <location>
        <begin position="207"/>
        <end position="379"/>
    </location>
</feature>
<dbReference type="OrthoDB" id="1689567at2759"/>
<reference evidence="11" key="1">
    <citation type="submission" date="2015-07" db="EMBL/GenBank/DDBJ databases">
        <title>MeaNS - Measles Nucleotide Surveillance Program.</title>
        <authorList>
            <person name="Tran T."/>
            <person name="Druce J."/>
        </authorList>
    </citation>
    <scope>NUCLEOTIDE SEQUENCE</scope>
    <source>
        <strain evidence="11">UCB-OBI-ISO-001</strain>
        <tissue evidence="11">Gonad</tissue>
    </source>
</reference>
<protein>
    <recommendedName>
        <fullName evidence="12">CSC1/OSCA1-like 7TM region domain-containing protein</fullName>
    </recommendedName>
</protein>
<feature type="transmembrane region" description="Helical" evidence="7">
    <location>
        <begin position="464"/>
        <end position="487"/>
    </location>
</feature>
<name>A0A0L8FGC8_OCTBM</name>
<evidence type="ECO:0000259" key="8">
    <source>
        <dbReference type="Pfam" id="PF02714"/>
    </source>
</evidence>
<dbReference type="AlphaFoldDB" id="A0A0L8FGC8"/>
<evidence type="ECO:0000256" key="6">
    <source>
        <dbReference type="ARBA" id="ARBA00023136"/>
    </source>
</evidence>
<accession>A0A0L8FGC8</accession>
<dbReference type="InterPro" id="IPR027815">
    <property type="entry name" value="CSC1/OSCA1-like_cyt"/>
</dbReference>
<dbReference type="GO" id="GO:0005886">
    <property type="term" value="C:plasma membrane"/>
    <property type="evidence" value="ECO:0007669"/>
    <property type="project" value="TreeGrafter"/>
</dbReference>
<dbReference type="EMBL" id="KQ433220">
    <property type="protein sequence ID" value="KOF62476.1"/>
    <property type="molecule type" value="Genomic_DNA"/>
</dbReference>
<keyword evidence="4 7" id="KW-0812">Transmembrane</keyword>
<evidence type="ECO:0000256" key="7">
    <source>
        <dbReference type="SAM" id="Phobius"/>
    </source>
</evidence>
<dbReference type="InterPro" id="IPR032880">
    <property type="entry name" value="CSC1/OSCA1-like_N"/>
</dbReference>
<evidence type="ECO:0000256" key="3">
    <source>
        <dbReference type="ARBA" id="ARBA00022448"/>
    </source>
</evidence>
<dbReference type="Pfam" id="PF02714">
    <property type="entry name" value="RSN1_7TM"/>
    <property type="match status" value="1"/>
</dbReference>
<evidence type="ECO:0000256" key="1">
    <source>
        <dbReference type="ARBA" id="ARBA00004141"/>
    </source>
</evidence>
<keyword evidence="3" id="KW-0813">Transport</keyword>
<dbReference type="InterPro" id="IPR045122">
    <property type="entry name" value="Csc1-like"/>
</dbReference>
<dbReference type="Pfam" id="PF13967">
    <property type="entry name" value="RSN1_TM"/>
    <property type="match status" value="1"/>
</dbReference>
<feature type="domain" description="CSC1/OSCA1-like 7TM region" evidence="8">
    <location>
        <begin position="395"/>
        <end position="618"/>
    </location>
</feature>
<keyword evidence="5 7" id="KW-1133">Transmembrane helix</keyword>
<feature type="transmembrane region" description="Helical" evidence="7">
    <location>
        <begin position="432"/>
        <end position="452"/>
    </location>
</feature>
<dbReference type="PANTHER" id="PTHR13018:SF5">
    <property type="entry name" value="RE44586P"/>
    <property type="match status" value="1"/>
</dbReference>
<feature type="transmembrane region" description="Helical" evidence="7">
    <location>
        <begin position="24"/>
        <end position="45"/>
    </location>
</feature>
<comment type="similarity">
    <text evidence="2">Belongs to the CSC1 (TC 1.A.17) family.</text>
</comment>
<feature type="transmembrane region" description="Helical" evidence="7">
    <location>
        <begin position="174"/>
        <end position="194"/>
    </location>
</feature>
<dbReference type="InterPro" id="IPR003864">
    <property type="entry name" value="CSC1/OSCA1-like_7TM"/>
</dbReference>
<evidence type="ECO:0000259" key="9">
    <source>
        <dbReference type="Pfam" id="PF13967"/>
    </source>
</evidence>
<evidence type="ECO:0000256" key="2">
    <source>
        <dbReference type="ARBA" id="ARBA00007779"/>
    </source>
</evidence>
<organism evidence="11">
    <name type="scientific">Octopus bimaculoides</name>
    <name type="common">California two-spotted octopus</name>
    <dbReference type="NCBI Taxonomy" id="37653"/>
    <lineage>
        <taxon>Eukaryota</taxon>
        <taxon>Metazoa</taxon>
        <taxon>Spiralia</taxon>
        <taxon>Lophotrochozoa</taxon>
        <taxon>Mollusca</taxon>
        <taxon>Cephalopoda</taxon>
        <taxon>Coleoidea</taxon>
        <taxon>Octopodiformes</taxon>
        <taxon>Octopoda</taxon>
        <taxon>Incirrata</taxon>
        <taxon>Octopodidae</taxon>
        <taxon>Octopus</taxon>
    </lineage>
</organism>
<feature type="transmembrane region" description="Helical" evidence="7">
    <location>
        <begin position="567"/>
        <end position="597"/>
    </location>
</feature>
<dbReference type="Pfam" id="PF14703">
    <property type="entry name" value="PHM7_cyt"/>
    <property type="match status" value="1"/>
</dbReference>
<gene>
    <name evidence="11" type="ORF">OCBIM_22023104mg</name>
</gene>
<comment type="subcellular location">
    <subcellularLocation>
        <location evidence="1">Membrane</location>
        <topology evidence="1">Multi-pass membrane protein</topology>
    </subcellularLocation>
</comment>
<feature type="domain" description="CSC1/OSCA1-like N-terminal transmembrane" evidence="9">
    <location>
        <begin position="27"/>
        <end position="195"/>
    </location>
</feature>
<evidence type="ECO:0000259" key="10">
    <source>
        <dbReference type="Pfam" id="PF14703"/>
    </source>
</evidence>
<keyword evidence="6 7" id="KW-0472">Membrane</keyword>
<evidence type="ECO:0008006" key="12">
    <source>
        <dbReference type="Google" id="ProtNLM"/>
    </source>
</evidence>
<evidence type="ECO:0000256" key="4">
    <source>
        <dbReference type="ARBA" id="ARBA00022692"/>
    </source>
</evidence>
<feature type="transmembrane region" description="Helical" evidence="7">
    <location>
        <begin position="655"/>
        <end position="679"/>
    </location>
</feature>